<dbReference type="PANTHER" id="PTHR46450">
    <property type="entry name" value="INACTIVE HISTONE-LYSINE N-METHYLTRANSFERASE SUVR1-RELATED"/>
    <property type="match status" value="1"/>
</dbReference>
<feature type="domain" description="Pre-SET" evidence="5">
    <location>
        <begin position="407"/>
        <end position="505"/>
    </location>
</feature>
<dbReference type="GO" id="GO:0042054">
    <property type="term" value="F:histone methyltransferase activity"/>
    <property type="evidence" value="ECO:0007669"/>
    <property type="project" value="InterPro"/>
</dbReference>
<evidence type="ECO:0000259" key="5">
    <source>
        <dbReference type="PROSITE" id="PS50867"/>
    </source>
</evidence>
<protein>
    <submittedName>
        <fullName evidence="6">Uncharacterized protein</fullName>
    </submittedName>
</protein>
<dbReference type="GO" id="GO:0005634">
    <property type="term" value="C:nucleus"/>
    <property type="evidence" value="ECO:0007669"/>
    <property type="project" value="InterPro"/>
</dbReference>
<dbReference type="InterPro" id="IPR001214">
    <property type="entry name" value="SET_dom"/>
</dbReference>
<dbReference type="Pfam" id="PF10440">
    <property type="entry name" value="WIYLD"/>
    <property type="match status" value="1"/>
</dbReference>
<evidence type="ECO:0000256" key="2">
    <source>
        <dbReference type="ARBA" id="ARBA00022454"/>
    </source>
</evidence>
<evidence type="ECO:0000313" key="7">
    <source>
        <dbReference type="Proteomes" id="UP001345219"/>
    </source>
</evidence>
<evidence type="ECO:0000259" key="4">
    <source>
        <dbReference type="PROSITE" id="PS50280"/>
    </source>
</evidence>
<dbReference type="SMART" id="SM00317">
    <property type="entry name" value="SET"/>
    <property type="match status" value="1"/>
</dbReference>
<accession>A0AAN7Q8R8</accession>
<dbReference type="GO" id="GO:0005694">
    <property type="term" value="C:chromosome"/>
    <property type="evidence" value="ECO:0007669"/>
    <property type="project" value="UniProtKB-SubCell"/>
</dbReference>
<dbReference type="PROSITE" id="PS50280">
    <property type="entry name" value="SET"/>
    <property type="match status" value="1"/>
</dbReference>
<proteinExistence type="predicted"/>
<dbReference type="Pfam" id="PF00856">
    <property type="entry name" value="SET"/>
    <property type="match status" value="1"/>
</dbReference>
<dbReference type="InterPro" id="IPR007728">
    <property type="entry name" value="Pre-SET_dom"/>
</dbReference>
<dbReference type="InterPro" id="IPR018848">
    <property type="entry name" value="WIYLD_domain"/>
</dbReference>
<comment type="caution">
    <text evidence="6">The sequence shown here is derived from an EMBL/GenBank/DDBJ whole genome shotgun (WGS) entry which is preliminary data.</text>
</comment>
<dbReference type="CDD" id="cd10538">
    <property type="entry name" value="SET_SETDB-like"/>
    <property type="match status" value="1"/>
</dbReference>
<dbReference type="PROSITE" id="PS51580">
    <property type="entry name" value="SAM_MT43_3"/>
    <property type="match status" value="1"/>
</dbReference>
<dbReference type="SUPFAM" id="SSF82199">
    <property type="entry name" value="SET domain"/>
    <property type="match status" value="1"/>
</dbReference>
<keyword evidence="7" id="KW-1185">Reference proteome</keyword>
<evidence type="ECO:0000313" key="6">
    <source>
        <dbReference type="EMBL" id="KAK4761716.1"/>
    </source>
</evidence>
<dbReference type="GO" id="GO:0008270">
    <property type="term" value="F:zinc ion binding"/>
    <property type="evidence" value="ECO:0007669"/>
    <property type="project" value="InterPro"/>
</dbReference>
<dbReference type="SMART" id="SM00468">
    <property type="entry name" value="PreSET"/>
    <property type="match status" value="1"/>
</dbReference>
<dbReference type="InterPro" id="IPR043017">
    <property type="entry name" value="WIYLD_dom_sf"/>
</dbReference>
<dbReference type="Pfam" id="PF05033">
    <property type="entry name" value="Pre-SET"/>
    <property type="match status" value="1"/>
</dbReference>
<dbReference type="EMBL" id="JAXIOK010000009">
    <property type="protein sequence ID" value="KAK4761716.1"/>
    <property type="molecule type" value="Genomic_DNA"/>
</dbReference>
<feature type="region of interest" description="Disordered" evidence="3">
    <location>
        <begin position="135"/>
        <end position="159"/>
    </location>
</feature>
<dbReference type="PANTHER" id="PTHR46450:SF1">
    <property type="entry name" value="INACTIVE HISTONE-LYSINE N-METHYLTRANSFERASE SUVR1-RELATED"/>
    <property type="match status" value="1"/>
</dbReference>
<dbReference type="InterPro" id="IPR046341">
    <property type="entry name" value="SET_dom_sf"/>
</dbReference>
<comment type="subcellular location">
    <subcellularLocation>
        <location evidence="1">Chromosome</location>
    </subcellularLocation>
</comment>
<name>A0AAN7Q8R8_9MYRT</name>
<feature type="domain" description="SET" evidence="4">
    <location>
        <begin position="508"/>
        <end position="640"/>
    </location>
</feature>
<reference evidence="6 7" key="1">
    <citation type="journal article" date="2023" name="Hortic Res">
        <title>Pangenome of water caltrop reveals structural variations and asymmetric subgenome divergence after allopolyploidization.</title>
        <authorList>
            <person name="Zhang X."/>
            <person name="Chen Y."/>
            <person name="Wang L."/>
            <person name="Yuan Y."/>
            <person name="Fang M."/>
            <person name="Shi L."/>
            <person name="Lu R."/>
            <person name="Comes H.P."/>
            <person name="Ma Y."/>
            <person name="Chen Y."/>
            <person name="Huang G."/>
            <person name="Zhou Y."/>
            <person name="Zheng Z."/>
            <person name="Qiu Y."/>
        </authorList>
    </citation>
    <scope>NUCLEOTIDE SEQUENCE [LARGE SCALE GENOMIC DNA]</scope>
    <source>
        <tissue evidence="6">Roots</tissue>
    </source>
</reference>
<dbReference type="Gene3D" id="1.10.8.850">
    <property type="entry name" value="Histone-lysine N methyltransferase , C-terminal domain-like"/>
    <property type="match status" value="1"/>
</dbReference>
<evidence type="ECO:0000256" key="3">
    <source>
        <dbReference type="SAM" id="MobiDB-lite"/>
    </source>
</evidence>
<dbReference type="InterPro" id="IPR025776">
    <property type="entry name" value="SUVR4/1/2"/>
</dbReference>
<dbReference type="Gene3D" id="2.170.270.10">
    <property type="entry name" value="SET domain"/>
    <property type="match status" value="1"/>
</dbReference>
<dbReference type="AlphaFoldDB" id="A0AAN7Q8R8"/>
<sequence length="679" mass="75609">MAPNPRVKAAFAAMKSLGIPEDRVKPALKKLLQIYEKNWELIEEESYSVLVDAIFEYDNIKMVDEKRKSHLEEEEHEAQEQEFQCPLKRLRHRNQENEPIASSCNPTLHIGGAALIQPKQEEFHHQLVQNECNKGKMPDMPNEVSQNKGENQSEAKDKGVIFGGPSKGVCIKEANFDSGAICLPKNGLPVSNQVALTKPEDEPFTGEAPLNENLIVLVLPGKEKIAGEDRDVPTSSHLHGEDTECLKGSGIGCNDPGDRTINFGEMQDMLHKPIRENTSNVGPDKENLSVPSITTDICQESTPRIDKDVTNSCACNVENTESVQYDGTGLQGTLFPHCEAPSNVHYSLLKGDDISSGEERANISWVNEMNSVAPPSFRYTPQNLVFKDASVRFTFAQINDGGCCPSCSGDCLSSTIPCACAYANDGEFAYSIRGLVKESFLDECIALVREPKRRSHFHCQECPLERLKGHPLKTCNGHLKRKFIKECWRKCGCSKQCGNRVVQRGISCSLQVFMTSEGKGWGLRTLNDLPKGAFVCEFIGEILTNIEVNERNVNTVEGGKMYQVILDSGWDTASVMDDEALCLDATHYANIVRFINHRCNDANLIEIPVEVESPKRHYYHLALFTTRKVQAKEELTWDYGIDFEGDKLSGKAFQCLCGSKFCRNQKTSGGEDCQLEDQP</sequence>
<dbReference type="Proteomes" id="UP001345219">
    <property type="component" value="Chromosome 23"/>
</dbReference>
<gene>
    <name evidence="6" type="ORF">SAY87_029600</name>
</gene>
<organism evidence="6 7">
    <name type="scientific">Trapa incisa</name>
    <dbReference type="NCBI Taxonomy" id="236973"/>
    <lineage>
        <taxon>Eukaryota</taxon>
        <taxon>Viridiplantae</taxon>
        <taxon>Streptophyta</taxon>
        <taxon>Embryophyta</taxon>
        <taxon>Tracheophyta</taxon>
        <taxon>Spermatophyta</taxon>
        <taxon>Magnoliopsida</taxon>
        <taxon>eudicotyledons</taxon>
        <taxon>Gunneridae</taxon>
        <taxon>Pentapetalae</taxon>
        <taxon>rosids</taxon>
        <taxon>malvids</taxon>
        <taxon>Myrtales</taxon>
        <taxon>Lythraceae</taxon>
        <taxon>Trapa</taxon>
    </lineage>
</organism>
<keyword evidence="2" id="KW-0158">Chromosome</keyword>
<dbReference type="PROSITE" id="PS50867">
    <property type="entry name" value="PRE_SET"/>
    <property type="match status" value="1"/>
</dbReference>
<evidence type="ECO:0000256" key="1">
    <source>
        <dbReference type="ARBA" id="ARBA00004286"/>
    </source>
</evidence>